<sequence length="258" mass="28072">MDTIDEVAVSDAVAEPSGLKELDEAQIRVDLAAAFRLAARFDLHESVANHFSAAVSPDGKQFLCNPKWRHFSLVRASELILLDADDPSTMERPDAPDPSAWCIHGAIHQRIPTARAVLHCHPPYAAALIGLADPTIPPLDQATARFWGRTVYDSEMGGPPDDPAEGARVAEAIEGHSVMMMGNHGVTVVGESVAHAFEELYFLERACRTTVLALSTGRPLNPMGDDLADSVARMWTRFTDQGLAHFAELKTILDRDDP</sequence>
<dbReference type="AlphaFoldDB" id="A0A382ULA9"/>
<protein>
    <recommendedName>
        <fullName evidence="1">Class II aldolase/adducin N-terminal domain-containing protein</fullName>
    </recommendedName>
</protein>
<accession>A0A382ULA9</accession>
<dbReference type="Gene3D" id="3.40.225.10">
    <property type="entry name" value="Class II aldolase/adducin N-terminal domain"/>
    <property type="match status" value="1"/>
</dbReference>
<feature type="domain" description="Class II aldolase/adducin N-terminal" evidence="1">
    <location>
        <begin position="29"/>
        <end position="211"/>
    </location>
</feature>
<evidence type="ECO:0000259" key="1">
    <source>
        <dbReference type="SMART" id="SM01007"/>
    </source>
</evidence>
<feature type="non-terminal residue" evidence="2">
    <location>
        <position position="258"/>
    </location>
</feature>
<dbReference type="InterPro" id="IPR001303">
    <property type="entry name" value="Aldolase_II/adducin_N"/>
</dbReference>
<dbReference type="PANTHER" id="PTHR10672">
    <property type="entry name" value="ADDUCIN"/>
    <property type="match status" value="1"/>
</dbReference>
<reference evidence="2" key="1">
    <citation type="submission" date="2018-05" db="EMBL/GenBank/DDBJ databases">
        <authorList>
            <person name="Lanie J.A."/>
            <person name="Ng W.-L."/>
            <person name="Kazmierczak K.M."/>
            <person name="Andrzejewski T.M."/>
            <person name="Davidsen T.M."/>
            <person name="Wayne K.J."/>
            <person name="Tettelin H."/>
            <person name="Glass J.I."/>
            <person name="Rusch D."/>
            <person name="Podicherti R."/>
            <person name="Tsui H.-C.T."/>
            <person name="Winkler M.E."/>
        </authorList>
    </citation>
    <scope>NUCLEOTIDE SEQUENCE</scope>
</reference>
<dbReference type="GO" id="GO:0051015">
    <property type="term" value="F:actin filament binding"/>
    <property type="evidence" value="ECO:0007669"/>
    <property type="project" value="TreeGrafter"/>
</dbReference>
<dbReference type="Pfam" id="PF00596">
    <property type="entry name" value="Aldolase_II"/>
    <property type="match status" value="1"/>
</dbReference>
<dbReference type="SMART" id="SM01007">
    <property type="entry name" value="Aldolase_II"/>
    <property type="match status" value="1"/>
</dbReference>
<dbReference type="InterPro" id="IPR036409">
    <property type="entry name" value="Aldolase_II/adducin_N_sf"/>
</dbReference>
<evidence type="ECO:0000313" key="2">
    <source>
        <dbReference type="EMBL" id="SVD34857.1"/>
    </source>
</evidence>
<dbReference type="NCBIfam" id="NF005689">
    <property type="entry name" value="PRK07490.1"/>
    <property type="match status" value="1"/>
</dbReference>
<dbReference type="EMBL" id="UINC01144999">
    <property type="protein sequence ID" value="SVD34857.1"/>
    <property type="molecule type" value="Genomic_DNA"/>
</dbReference>
<organism evidence="2">
    <name type="scientific">marine metagenome</name>
    <dbReference type="NCBI Taxonomy" id="408172"/>
    <lineage>
        <taxon>unclassified sequences</taxon>
        <taxon>metagenomes</taxon>
        <taxon>ecological metagenomes</taxon>
    </lineage>
</organism>
<proteinExistence type="predicted"/>
<dbReference type="PANTHER" id="PTHR10672:SF3">
    <property type="entry name" value="PROTEIN HU-LI TAI SHAO"/>
    <property type="match status" value="1"/>
</dbReference>
<dbReference type="SUPFAM" id="SSF53639">
    <property type="entry name" value="AraD/HMP-PK domain-like"/>
    <property type="match status" value="1"/>
</dbReference>
<dbReference type="InterPro" id="IPR051017">
    <property type="entry name" value="Aldolase-II_Adducin_sf"/>
</dbReference>
<dbReference type="GO" id="GO:0005856">
    <property type="term" value="C:cytoskeleton"/>
    <property type="evidence" value="ECO:0007669"/>
    <property type="project" value="TreeGrafter"/>
</dbReference>
<name>A0A382ULA9_9ZZZZ</name>
<gene>
    <name evidence="2" type="ORF">METZ01_LOCUS387711</name>
</gene>